<dbReference type="SUPFAM" id="SSF50939">
    <property type="entry name" value="Sialidases"/>
    <property type="match status" value="1"/>
</dbReference>
<sequence length="332" mass="37815">MKLIMKKCPTAMCHASTILKLDQDKFIVAWFGGTKEGMEDVAIWIARGNEKHFEEPVILAQSNEAHWNPVLFRIDEKKIIIFYKVGNEIGSWRTMYRISEDNGESFGAEKELVKGDLGGRGPVRNKPIRLKSGRILAPGSTEQGIWKAFVDYSDDEGKTWRKSQEVEIKRLAYKEGERTVAKEKSSIPVSEQSFYGRGVIQPTLWETKPNQVHMLLRSTEGKIYRSDSEDGGETWTEAYATELPNNNSGIDMIQTEDGREFLVYNPVGVNWGERTPISLAVSSDNGETWKKIKDLSTGDGEFAYPAIIQDEEFLYITYTYKRENIAFCKIKK</sequence>
<dbReference type="PANTHER" id="PTHR43752:SF2">
    <property type="entry name" value="BNR_ASP-BOX REPEAT FAMILY PROTEIN"/>
    <property type="match status" value="1"/>
</dbReference>
<dbReference type="Gene3D" id="2.120.10.10">
    <property type="match status" value="1"/>
</dbReference>
<gene>
    <name evidence="2" type="primary">nanA</name>
    <name evidence="2" type="ORF">ERS852491_02113</name>
</gene>
<evidence type="ECO:0000313" key="3">
    <source>
        <dbReference type="Proteomes" id="UP000095544"/>
    </source>
</evidence>
<dbReference type="InterPro" id="IPR036278">
    <property type="entry name" value="Sialidase_sf"/>
</dbReference>
<protein>
    <submittedName>
        <fullName evidence="2">Sialidase A</fullName>
        <ecNumber evidence="2">3.2.1.18</ecNumber>
    </submittedName>
</protein>
<name>A0A174ERI0_9FIRM</name>
<dbReference type="GO" id="GO:0004308">
    <property type="term" value="F:exo-alpha-sialidase activity"/>
    <property type="evidence" value="ECO:0007669"/>
    <property type="project" value="UniProtKB-EC"/>
</dbReference>
<dbReference type="PANTHER" id="PTHR43752">
    <property type="entry name" value="BNR/ASP-BOX REPEAT FAMILY PROTEIN"/>
    <property type="match status" value="1"/>
</dbReference>
<dbReference type="STRING" id="39482.ERS852491_02113"/>
<proteinExistence type="predicted"/>
<evidence type="ECO:0000259" key="1">
    <source>
        <dbReference type="Pfam" id="PF13088"/>
    </source>
</evidence>
<dbReference type="AlphaFoldDB" id="A0A174ERI0"/>
<dbReference type="OrthoDB" id="41724at2"/>
<feature type="domain" description="Sialidase" evidence="1">
    <location>
        <begin position="25"/>
        <end position="316"/>
    </location>
</feature>
<dbReference type="InterPro" id="IPR011040">
    <property type="entry name" value="Sialidase"/>
</dbReference>
<dbReference type="RefSeq" id="WP_055152968.1">
    <property type="nucleotide sequence ID" value="NZ_CYZU01000017.1"/>
</dbReference>
<keyword evidence="2" id="KW-0326">Glycosidase</keyword>
<dbReference type="CDD" id="cd15482">
    <property type="entry name" value="Sialidase_non-viral"/>
    <property type="match status" value="1"/>
</dbReference>
<reference evidence="2 3" key="1">
    <citation type="submission" date="2015-09" db="EMBL/GenBank/DDBJ databases">
        <authorList>
            <consortium name="Pathogen Informatics"/>
        </authorList>
    </citation>
    <scope>NUCLEOTIDE SEQUENCE [LARGE SCALE GENOMIC DNA]</scope>
    <source>
        <strain evidence="2 3">2789STDY5834876</strain>
    </source>
</reference>
<dbReference type="Proteomes" id="UP000095544">
    <property type="component" value="Unassembled WGS sequence"/>
</dbReference>
<dbReference type="EC" id="3.2.1.18" evidence="2"/>
<accession>A0A174ERI0</accession>
<organism evidence="2 3">
    <name type="scientific">Faecalicatena contorta</name>
    <dbReference type="NCBI Taxonomy" id="39482"/>
    <lineage>
        <taxon>Bacteria</taxon>
        <taxon>Bacillati</taxon>
        <taxon>Bacillota</taxon>
        <taxon>Clostridia</taxon>
        <taxon>Lachnospirales</taxon>
        <taxon>Lachnospiraceae</taxon>
        <taxon>Faecalicatena</taxon>
    </lineage>
</organism>
<keyword evidence="2" id="KW-0378">Hydrolase</keyword>
<dbReference type="Pfam" id="PF13088">
    <property type="entry name" value="BNR_2"/>
    <property type="match status" value="1"/>
</dbReference>
<evidence type="ECO:0000313" key="2">
    <source>
        <dbReference type="EMBL" id="CUO40742.1"/>
    </source>
</evidence>
<dbReference type="EMBL" id="CYZU01000017">
    <property type="protein sequence ID" value="CUO40742.1"/>
    <property type="molecule type" value="Genomic_DNA"/>
</dbReference>